<dbReference type="InterPro" id="IPR009161">
    <property type="entry name" value="6-Pfructokinase_euk"/>
</dbReference>
<keyword evidence="13" id="KW-0496">Mitochondrion</keyword>
<evidence type="ECO:0000256" key="11">
    <source>
        <dbReference type="ARBA" id="ARBA00022741"/>
    </source>
</evidence>
<feature type="binding site" description="in other chain" evidence="18">
    <location>
        <begin position="767"/>
        <end position="769"/>
    </location>
    <ligand>
        <name>beta-D-fructose 2,6-bisphosphate</name>
        <dbReference type="ChEBI" id="CHEBI:58579"/>
        <note>allosteric activator; ligand shared between dimeric partners</note>
    </ligand>
</feature>
<keyword evidence="11 18" id="KW-0547">Nucleotide-binding</keyword>
<feature type="binding site" description="in other chain" evidence="18">
    <location>
        <begin position="859"/>
        <end position="862"/>
    </location>
    <ligand>
        <name>beta-D-fructose 2,6-bisphosphate</name>
        <dbReference type="ChEBI" id="CHEBI:58579"/>
        <note>allosteric activator; ligand shared between dimeric partners</note>
    </ligand>
</feature>
<comment type="pathway">
    <text evidence="5 18 19">Carbohydrate degradation; glycolysis; D-glyceraldehyde 3-phosphate and glycerone phosphate from D-glucose: step 3/4.</text>
</comment>
<feature type="active site" description="Proton acceptor" evidence="18">
    <location>
        <position position="356"/>
    </location>
</feature>
<feature type="region of interest" description="C-terminal regulatory PFK domain 2" evidence="18">
    <location>
        <begin position="595"/>
        <end position="987"/>
    </location>
</feature>
<feature type="binding site" description="in other chain" evidence="18">
    <location>
        <begin position="354"/>
        <end position="356"/>
    </location>
    <ligand>
        <name>substrate</name>
        <note>ligand shared between dimeric partners</note>
    </ligand>
</feature>
<dbReference type="GO" id="GO:0042802">
    <property type="term" value="F:identical protein binding"/>
    <property type="evidence" value="ECO:0007669"/>
    <property type="project" value="TreeGrafter"/>
</dbReference>
<dbReference type="FunFam" id="3.40.50.460:FF:000007">
    <property type="entry name" value="ATP-dependent 6-phosphofructokinase"/>
    <property type="match status" value="1"/>
</dbReference>
<dbReference type="GO" id="GO:0051453">
    <property type="term" value="P:regulation of intracellular pH"/>
    <property type="evidence" value="ECO:0007669"/>
    <property type="project" value="UniProtKB-ARBA"/>
</dbReference>
<proteinExistence type="inferred from homology"/>
<keyword evidence="8 18" id="KW-0021">Allosteric enzyme</keyword>
<feature type="region of interest" description="Interdomain linker" evidence="18">
    <location>
        <begin position="581"/>
        <end position="594"/>
    </location>
</feature>
<evidence type="ECO:0000256" key="8">
    <source>
        <dbReference type="ARBA" id="ARBA00022533"/>
    </source>
</evidence>
<dbReference type="AlphaFoldDB" id="A0AA35NFL8"/>
<dbReference type="NCBIfam" id="TIGR02478">
    <property type="entry name" value="6PF1K_euk"/>
    <property type="match status" value="1"/>
</dbReference>
<feature type="binding site" evidence="18">
    <location>
        <position position="760"/>
    </location>
    <ligand>
        <name>beta-D-fructose 2,6-bisphosphate</name>
        <dbReference type="ChEBI" id="CHEBI:58579"/>
        <note>allosteric activator; ligand shared between dimeric partners</note>
    </ligand>
</feature>
<dbReference type="InterPro" id="IPR015912">
    <property type="entry name" value="Phosphofructokinase_CS"/>
</dbReference>
<evidence type="ECO:0000313" key="23">
    <source>
        <dbReference type="Proteomes" id="UP001161438"/>
    </source>
</evidence>
<dbReference type="GO" id="GO:0003872">
    <property type="term" value="F:6-phosphofructokinase activity"/>
    <property type="evidence" value="ECO:0007669"/>
    <property type="project" value="UniProtKB-UniRule"/>
</dbReference>
<evidence type="ECO:0000256" key="4">
    <source>
        <dbReference type="ARBA" id="ARBA00004570"/>
    </source>
</evidence>
<comment type="similarity">
    <text evidence="19">Belongs to the phosphofructokinase type A (PFKA) family. ATP-dependent PFK group I subfamily. Eukaryotic two domain clade "E" sub-subfamily.</text>
</comment>
<feature type="domain" description="Phosphofructokinase" evidence="20">
    <location>
        <begin position="595"/>
        <end position="885"/>
    </location>
</feature>
<feature type="binding site" evidence="18">
    <location>
        <position position="215"/>
    </location>
    <ligand>
        <name>ATP</name>
        <dbReference type="ChEBI" id="CHEBI:30616"/>
    </ligand>
</feature>
<dbReference type="Pfam" id="PF00365">
    <property type="entry name" value="PFK"/>
    <property type="match status" value="2"/>
</dbReference>
<evidence type="ECO:0000256" key="5">
    <source>
        <dbReference type="ARBA" id="ARBA00004679"/>
    </source>
</evidence>
<comment type="subunit">
    <text evidence="6 18">Heterooctamer of 4 alpha and 4 beta chains.</text>
</comment>
<accession>A0AA35NFL8</accession>
<feature type="binding site" description="in other chain" evidence="18">
    <location>
        <position position="665"/>
    </location>
    <ligand>
        <name>beta-D-fructose 2,6-bisphosphate</name>
        <dbReference type="ChEBI" id="CHEBI:58579"/>
        <note>allosteric activator; ligand shared between dimeric partners</note>
    </ligand>
</feature>
<dbReference type="InterPro" id="IPR035966">
    <property type="entry name" value="PKF_sf"/>
</dbReference>
<dbReference type="Proteomes" id="UP001161438">
    <property type="component" value="Chromosome 16"/>
</dbReference>
<dbReference type="SUPFAM" id="SSF53784">
    <property type="entry name" value="Phosphofructokinase"/>
    <property type="match status" value="2"/>
</dbReference>
<comment type="activity regulation">
    <text evidence="18">Allosterically activated by ADP, AMP, or fructose 2,6-bisphosphate, and allosterically inhibited by ATP or citrate.</text>
</comment>
<keyword evidence="10 18" id="KW-0479">Metal-binding</keyword>
<comment type="cofactor">
    <cofactor evidence="1 18">
        <name>Mg(2+)</name>
        <dbReference type="ChEBI" id="CHEBI:18420"/>
    </cofactor>
</comment>
<evidence type="ECO:0000256" key="14">
    <source>
        <dbReference type="ARBA" id="ARBA00022840"/>
    </source>
</evidence>
<keyword evidence="12 18" id="KW-0418">Kinase</keyword>
<dbReference type="InterPro" id="IPR000023">
    <property type="entry name" value="Phosphofructokinase_dom"/>
</dbReference>
<dbReference type="GO" id="GO:0006002">
    <property type="term" value="P:fructose 6-phosphate metabolic process"/>
    <property type="evidence" value="ECO:0007669"/>
    <property type="project" value="InterPro"/>
</dbReference>
<evidence type="ECO:0000313" key="22">
    <source>
        <dbReference type="EMBL" id="CAI4036720.1"/>
    </source>
</evidence>
<feature type="region of interest" description="N-terminal catalytic PFK domain 1" evidence="18">
    <location>
        <begin position="1"/>
        <end position="580"/>
    </location>
</feature>
<feature type="binding site" description="in other chain" evidence="18">
    <location>
        <begin position="398"/>
        <end position="400"/>
    </location>
    <ligand>
        <name>substrate</name>
        <note>ligand shared between dimeric partners</note>
    </ligand>
</feature>
<evidence type="ECO:0000256" key="18">
    <source>
        <dbReference type="HAMAP-Rule" id="MF_03184"/>
    </source>
</evidence>
<dbReference type="GO" id="GO:0005945">
    <property type="term" value="C:6-phosphofructokinase complex"/>
    <property type="evidence" value="ECO:0007669"/>
    <property type="project" value="TreeGrafter"/>
</dbReference>
<feature type="binding site" description="in other chain" evidence="18">
    <location>
        <position position="827"/>
    </location>
    <ligand>
        <name>beta-D-fructose 2,6-bisphosphate</name>
        <dbReference type="ChEBI" id="CHEBI:58579"/>
        <note>allosteric activator; ligand shared between dimeric partners</note>
    </ligand>
</feature>
<comment type="similarity">
    <text evidence="18">Belongs to the phosphofructokinase type A (PFKA) family. ATP-dependent PFK group I subfamily. Eukaryotic two domain clade 'E' sub-subfamily.</text>
</comment>
<evidence type="ECO:0000256" key="2">
    <source>
        <dbReference type="ARBA" id="ARBA00002659"/>
    </source>
</evidence>
<evidence type="ECO:0000256" key="17">
    <source>
        <dbReference type="ARBA" id="ARBA00048070"/>
    </source>
</evidence>
<comment type="function">
    <text evidence="2 18">Catalyzes the phosphorylation of D-fructose 6-phosphate to fructose 1,6-bisphosphate by ATP, the first committing step of glycolysis.</text>
</comment>
<dbReference type="GO" id="GO:0048029">
    <property type="term" value="F:monosaccharide binding"/>
    <property type="evidence" value="ECO:0007669"/>
    <property type="project" value="TreeGrafter"/>
</dbReference>
<dbReference type="InterPro" id="IPR040712">
    <property type="entry name" value="Pfk_N"/>
</dbReference>
<dbReference type="RefSeq" id="XP_056079838.1">
    <property type="nucleotide sequence ID" value="XM_056226084.1"/>
</dbReference>
<feature type="binding site" evidence="18">
    <location>
        <begin position="278"/>
        <end position="279"/>
    </location>
    <ligand>
        <name>ATP</name>
        <dbReference type="ChEBI" id="CHEBI:30616"/>
    </ligand>
</feature>
<evidence type="ECO:0000256" key="15">
    <source>
        <dbReference type="ARBA" id="ARBA00022842"/>
    </source>
</evidence>
<feature type="binding site" evidence="18">
    <location>
        <position position="309"/>
    </location>
    <ligand>
        <name>Mg(2+)</name>
        <dbReference type="ChEBI" id="CHEBI:18420"/>
        <note>catalytic</note>
    </ligand>
</feature>
<dbReference type="EC" id="2.7.1.11" evidence="18"/>
<keyword evidence="14 18" id="KW-0067">ATP-binding</keyword>
<keyword evidence="9 18" id="KW-0808">Transferase</keyword>
<keyword evidence="23" id="KW-1185">Reference proteome</keyword>
<dbReference type="InterPro" id="IPR022953">
    <property type="entry name" value="ATP_PFK"/>
</dbReference>
<keyword evidence="15 18" id="KW-0460">Magnesium</keyword>
<feature type="binding site" description="in other chain" evidence="18">
    <location>
        <position position="455"/>
    </location>
    <ligand>
        <name>substrate</name>
        <note>ligand shared between dimeric partners</note>
    </ligand>
</feature>
<evidence type="ECO:0000256" key="16">
    <source>
        <dbReference type="ARBA" id="ARBA00023152"/>
    </source>
</evidence>
<evidence type="ECO:0000256" key="13">
    <source>
        <dbReference type="ARBA" id="ARBA00022787"/>
    </source>
</evidence>
<keyword evidence="16 18" id="KW-0324">Glycolysis</keyword>
<dbReference type="PANTHER" id="PTHR13697:SF57">
    <property type="entry name" value="ATP-DEPENDENT 6-PHOSPHOFRUCTOKINASE SUBUNIT ALPHA"/>
    <property type="match status" value="1"/>
</dbReference>
<dbReference type="FunFam" id="3.40.50.460:FF:000008">
    <property type="entry name" value="ATP-dependent 6-phosphofructokinase"/>
    <property type="match status" value="1"/>
</dbReference>
<feature type="binding site" evidence="18">
    <location>
        <position position="391"/>
    </location>
    <ligand>
        <name>substrate</name>
        <note>ligand shared between dimeric partners</note>
    </ligand>
</feature>
<comment type="catalytic activity">
    <reaction evidence="17 18 19">
        <text>beta-D-fructose 6-phosphate + ATP = beta-D-fructose 1,6-bisphosphate + ADP + H(+)</text>
        <dbReference type="Rhea" id="RHEA:16109"/>
        <dbReference type="ChEBI" id="CHEBI:15378"/>
        <dbReference type="ChEBI" id="CHEBI:30616"/>
        <dbReference type="ChEBI" id="CHEBI:32966"/>
        <dbReference type="ChEBI" id="CHEBI:57634"/>
        <dbReference type="ChEBI" id="CHEBI:456216"/>
        <dbReference type="EC" id="2.7.1.11"/>
    </reaction>
</comment>
<sequence>MQSQDSCYGVAFRSIITNDEALFKKTIHFYHTLGFATVKDFNKFKHGENSLLSSGTSQDSLREVWLESFKLSEVDASGFRIPQQEATNKAQSQGALLKIRLVMSAPIDETFDTNETATITYFSTDLNKIVEKFPKQAEKLSDTLVFLKDPMGNNITFSGLANATDSTPTSKGTFLEATSEDEIISRASSDASDLLRQTLSTSQKKKKIAVMTSGGDSPGMNAAVRAVVRTGIHFGCDVFAVYEGYEGLLRGGKYLKKMAWEDVRGWLSEGGTLIGTARSMEFKKREGRRQAAGNLISQGIDALIVCGGDGSLTGADLFRHEWPSLVEELVAEGRFTKEEVAPYKNLSIVGLVGSIDNDMSGTDSTIGAYSALERICEMVDYIDATAKSHSRAFVVEVMGRHCGWLALMAGIATGADYIFIPERAVPHGKWQDELKEVCQRHRNKGRRNNTIIVAEGALDDQLNPVTANDVKDALIDLGLDTKVTILGHVQRGGTAVAHDRWLATLQGVDAVKAVLEFTPETPSPLIGILENKIIRMPLVESVKLTKSVATAIESKDFDKAISLRDTEFIELYENFLSTTVKDDGSELLPVSDRLNIGIVHVGAPSAALNAATRAATLYCLSHGHKPYAIMNGFSGLIQTGEVKELSWIDVENWHNLGGSEIGTNRSVASEDLGTIAYYFQKNKLDGLIILGGFEGFKSLKQLRDGRAQHPIFNIPMCLIPATVSNNVPGTEYSLGVDTCLNALVNYTDDIKQSASATRRRVFVCEVQGGHSGYIASFTGLITGAVSVYTPEKKIDLASIGEDITLLKENFRHDKGENRNGKLLVRNEQASSVYSTQLLADIISEASKGKFGVRTAIPGHVQQGGVPSSKDRVTASRFAVKCIKFIEQWNKKNEASPNTDAKVLRFKFDTHGEKVPTVEHEDDSAAVICVNGSHVSFKPIANLWENETNVELRKGHEVHWAEYNKIGDILSGRLKLRAEVAALNAGNK</sequence>
<dbReference type="GO" id="GO:0046872">
    <property type="term" value="F:metal ion binding"/>
    <property type="evidence" value="ECO:0007669"/>
    <property type="project" value="UniProtKB-KW"/>
</dbReference>
<dbReference type="GO" id="GO:0061621">
    <property type="term" value="P:canonical glycolysis"/>
    <property type="evidence" value="ECO:0007669"/>
    <property type="project" value="TreeGrafter"/>
</dbReference>
<keyword evidence="13" id="KW-1000">Mitochondrion outer membrane</keyword>
<dbReference type="PIRSF" id="PIRSF000533">
    <property type="entry name" value="ATP_PFK_euk"/>
    <property type="match status" value="1"/>
</dbReference>
<evidence type="ECO:0000256" key="1">
    <source>
        <dbReference type="ARBA" id="ARBA00001946"/>
    </source>
</evidence>
<evidence type="ECO:0000259" key="21">
    <source>
        <dbReference type="Pfam" id="PF18468"/>
    </source>
</evidence>
<dbReference type="GO" id="GO:0070095">
    <property type="term" value="F:fructose-6-phosphate binding"/>
    <property type="evidence" value="ECO:0007669"/>
    <property type="project" value="TreeGrafter"/>
</dbReference>
<dbReference type="GeneID" id="80921645"/>
<feature type="binding site" evidence="18">
    <location>
        <position position="482"/>
    </location>
    <ligand>
        <name>substrate</name>
        <note>ligand shared between dimeric partners</note>
    </ligand>
</feature>
<organism evidence="22 23">
    <name type="scientific">Saccharomyces mikatae IFO 1815</name>
    <dbReference type="NCBI Taxonomy" id="226126"/>
    <lineage>
        <taxon>Eukaryota</taxon>
        <taxon>Fungi</taxon>
        <taxon>Dikarya</taxon>
        <taxon>Ascomycota</taxon>
        <taxon>Saccharomycotina</taxon>
        <taxon>Saccharomycetes</taxon>
        <taxon>Saccharomycetales</taxon>
        <taxon>Saccharomycetaceae</taxon>
        <taxon>Saccharomyces</taxon>
    </lineage>
</organism>
<feature type="binding site" evidence="18">
    <location>
        <position position="853"/>
    </location>
    <ligand>
        <name>beta-D-fructose 2,6-bisphosphate</name>
        <dbReference type="ChEBI" id="CHEBI:58579"/>
        <note>allosteric activator; ligand shared between dimeric partners</note>
    </ligand>
</feature>
<dbReference type="GO" id="GO:1902600">
    <property type="term" value="P:proton transmembrane transport"/>
    <property type="evidence" value="ECO:0007669"/>
    <property type="project" value="UniProtKB-ARBA"/>
</dbReference>
<evidence type="ECO:0000256" key="9">
    <source>
        <dbReference type="ARBA" id="ARBA00022679"/>
    </source>
</evidence>
<dbReference type="Gene3D" id="3.40.50.450">
    <property type="match status" value="2"/>
</dbReference>
<feature type="binding site" description="in other chain" evidence="18">
    <location>
        <begin position="722"/>
        <end position="726"/>
    </location>
    <ligand>
        <name>beta-D-fructose 2,6-bisphosphate</name>
        <dbReference type="ChEBI" id="CHEBI:58579"/>
        <note>allosteric activator; ligand shared between dimeric partners</note>
    </ligand>
</feature>
<evidence type="ECO:0000256" key="19">
    <source>
        <dbReference type="PIRNR" id="PIRNR000533"/>
    </source>
</evidence>
<name>A0AA35NFL8_SACMI</name>
<evidence type="ECO:0000259" key="20">
    <source>
        <dbReference type="Pfam" id="PF00365"/>
    </source>
</evidence>
<evidence type="ECO:0000256" key="12">
    <source>
        <dbReference type="ARBA" id="ARBA00022777"/>
    </source>
</evidence>
<dbReference type="PANTHER" id="PTHR13697">
    <property type="entry name" value="PHOSPHOFRUCTOKINASE"/>
    <property type="match status" value="1"/>
</dbReference>
<reference evidence="22" key="1">
    <citation type="submission" date="2022-10" db="EMBL/GenBank/DDBJ databases">
        <authorList>
            <person name="Byrne P K."/>
        </authorList>
    </citation>
    <scope>NUCLEOTIDE SEQUENCE</scope>
    <source>
        <strain evidence="22">IFO1815</strain>
    </source>
</reference>
<feature type="binding site" evidence="18">
    <location>
        <begin position="308"/>
        <end position="311"/>
    </location>
    <ligand>
        <name>ATP</name>
        <dbReference type="ChEBI" id="CHEBI:30616"/>
    </ligand>
</feature>
<feature type="binding site" description="in other chain" evidence="18">
    <location>
        <begin position="488"/>
        <end position="491"/>
    </location>
    <ligand>
        <name>substrate</name>
        <note>ligand shared between dimeric partners</note>
    </ligand>
</feature>
<evidence type="ECO:0000256" key="10">
    <source>
        <dbReference type="ARBA" id="ARBA00022723"/>
    </source>
</evidence>
<gene>
    <name evidence="22" type="primary">SMKI16G0340</name>
    <name evidence="22" type="ORF">SMKI_16G0340</name>
</gene>
<dbReference type="HAMAP" id="MF_03184">
    <property type="entry name" value="Phosphofructokinase_I_E"/>
    <property type="match status" value="1"/>
</dbReference>
<keyword evidence="13" id="KW-0472">Membrane</keyword>
<protein>
    <recommendedName>
        <fullName evidence="18">ATP-dependent 6-phosphofructokinase</fullName>
        <shortName evidence="18">ATP-PFK</shortName>
        <shortName evidence="18">Phosphofructokinase</shortName>
        <ecNumber evidence="18">2.7.1.11</ecNumber>
    </recommendedName>
    <alternativeName>
        <fullName evidence="18">Phosphohexokinase</fullName>
    </alternativeName>
</protein>
<keyword evidence="7 18" id="KW-0963">Cytoplasm</keyword>
<feature type="binding site" description="in other chain" evidence="18">
    <location>
        <position position="952"/>
    </location>
    <ligand>
        <name>beta-D-fructose 2,6-bisphosphate</name>
        <dbReference type="ChEBI" id="CHEBI:58579"/>
        <note>allosteric activator; ligand shared between dimeric partners</note>
    </ligand>
</feature>
<dbReference type="GO" id="GO:0005524">
    <property type="term" value="F:ATP binding"/>
    <property type="evidence" value="ECO:0007669"/>
    <property type="project" value="UniProtKB-KW"/>
</dbReference>
<dbReference type="PROSITE" id="PS00433">
    <property type="entry name" value="PHOSPHOFRUCTOKINASE"/>
    <property type="match status" value="2"/>
</dbReference>
<dbReference type="FunFam" id="3.40.50.450:FF:000010">
    <property type="entry name" value="ATP-dependent 6-phosphofructokinase"/>
    <property type="match status" value="1"/>
</dbReference>
<dbReference type="FunFam" id="3.10.180.90:FF:000001">
    <property type="entry name" value="ATP-dependent 6-phosphofructokinase"/>
    <property type="match status" value="1"/>
</dbReference>
<dbReference type="EMBL" id="OX365772">
    <property type="protein sequence ID" value="CAI4036720.1"/>
    <property type="molecule type" value="Genomic_DNA"/>
</dbReference>
<dbReference type="Gene3D" id="3.40.50.460">
    <property type="entry name" value="Phosphofructokinase domain"/>
    <property type="match status" value="2"/>
</dbReference>
<feature type="domain" description="Phosphofructokinase" evidence="20">
    <location>
        <begin position="207"/>
        <end position="514"/>
    </location>
</feature>
<evidence type="ECO:0000256" key="7">
    <source>
        <dbReference type="ARBA" id="ARBA00022490"/>
    </source>
</evidence>
<dbReference type="Pfam" id="PF18468">
    <property type="entry name" value="Pfk_N"/>
    <property type="match status" value="1"/>
</dbReference>
<dbReference type="PRINTS" id="PR00476">
    <property type="entry name" value="PHFRCTKINASE"/>
</dbReference>
<comment type="subcellular location">
    <subcellularLocation>
        <location evidence="3 18">Cytoplasm</location>
    </subcellularLocation>
    <subcellularLocation>
        <location evidence="4">Mitochondrion outer membrane</location>
        <topology evidence="4">Peripheral membrane protein</topology>
        <orientation evidence="4">Cytoplasmic side</orientation>
    </subcellularLocation>
</comment>
<feature type="domain" description="Phosphofructokinase N-terminal" evidence="21">
    <location>
        <begin position="9"/>
        <end position="101"/>
    </location>
</feature>
<dbReference type="GO" id="GO:0016208">
    <property type="term" value="F:AMP binding"/>
    <property type="evidence" value="ECO:0007669"/>
    <property type="project" value="TreeGrafter"/>
</dbReference>
<evidence type="ECO:0000256" key="3">
    <source>
        <dbReference type="ARBA" id="ARBA00004496"/>
    </source>
</evidence>
<evidence type="ECO:0000256" key="6">
    <source>
        <dbReference type="ARBA" id="ARBA00011412"/>
    </source>
</evidence>
<dbReference type="GO" id="GO:0030388">
    <property type="term" value="P:fructose 1,6-bisphosphate metabolic process"/>
    <property type="evidence" value="ECO:0007669"/>
    <property type="project" value="TreeGrafter"/>
</dbReference>
<dbReference type="GO" id="GO:0005741">
    <property type="term" value="C:mitochondrial outer membrane"/>
    <property type="evidence" value="ECO:0007669"/>
    <property type="project" value="UniProtKB-SubCell"/>
</dbReference>
<dbReference type="Gene3D" id="3.10.180.90">
    <property type="match status" value="1"/>
</dbReference>